<comment type="caution">
    <text evidence="4">The sequence shown here is derived from an EMBL/GenBank/DDBJ whole genome shotgun (WGS) entry which is preliminary data.</text>
</comment>
<feature type="transmembrane region" description="Helical" evidence="2">
    <location>
        <begin position="167"/>
        <end position="184"/>
    </location>
</feature>
<feature type="transmembrane region" description="Helical" evidence="2">
    <location>
        <begin position="137"/>
        <end position="155"/>
    </location>
</feature>
<dbReference type="EMBL" id="BAABAB010000003">
    <property type="protein sequence ID" value="GAA3604622.1"/>
    <property type="molecule type" value="Genomic_DNA"/>
</dbReference>
<keyword evidence="2" id="KW-0812">Transmembrane</keyword>
<evidence type="ECO:0000313" key="5">
    <source>
        <dbReference type="Proteomes" id="UP001501490"/>
    </source>
</evidence>
<evidence type="ECO:0000259" key="3">
    <source>
        <dbReference type="Pfam" id="PF00892"/>
    </source>
</evidence>
<keyword evidence="2" id="KW-0472">Membrane</keyword>
<dbReference type="InterPro" id="IPR000620">
    <property type="entry name" value="EamA_dom"/>
</dbReference>
<feature type="domain" description="EamA" evidence="3">
    <location>
        <begin position="137"/>
        <end position="270"/>
    </location>
</feature>
<feature type="transmembrane region" description="Helical" evidence="2">
    <location>
        <begin position="254"/>
        <end position="273"/>
    </location>
</feature>
<evidence type="ECO:0000256" key="1">
    <source>
        <dbReference type="ARBA" id="ARBA00007362"/>
    </source>
</evidence>
<proteinExistence type="inferred from homology"/>
<feature type="transmembrane region" description="Helical" evidence="2">
    <location>
        <begin position="81"/>
        <end position="103"/>
    </location>
</feature>
<feature type="transmembrane region" description="Helical" evidence="2">
    <location>
        <begin position="24"/>
        <end position="41"/>
    </location>
</feature>
<dbReference type="PANTHER" id="PTHR12715:SF4">
    <property type="entry name" value="EAMA DOMAIN-CONTAINING PROTEIN"/>
    <property type="match status" value="1"/>
</dbReference>
<feature type="transmembrane region" description="Helical" evidence="2">
    <location>
        <begin position="196"/>
        <end position="217"/>
    </location>
</feature>
<sequence length="287" mass="29716">MLWASAFVVIRGLRDVLDPGPMAVGRLLVGSVVLSAIALGRRGWTRRLPRGRALVLIIGYGVLWFGIYTVAVNAAGRYLDAGTSAMLVNLAPIIVAVLAGTFLHEGFPRNLVLGLVIAFAGVAIIAGATATGQVRPTGVLLALAAAALYAVGVLLQKQALATVDPVTVTWLGALAGAVATLPFLPRLVSQAGENPWPVLPGVIFLGVFPTAIAFLLWTYALSKTSAGRMAASSYVVPGIAVLLSWIFLTEVPPVLSLVGGAVSLLGVAITRLGPRRRSAAVRTADRG</sequence>
<feature type="transmembrane region" description="Helical" evidence="2">
    <location>
        <begin position="53"/>
        <end position="75"/>
    </location>
</feature>
<name>A0ABP6ZFL6_9ACTN</name>
<dbReference type="InterPro" id="IPR052756">
    <property type="entry name" value="Alkyne_AA_exporter"/>
</dbReference>
<feature type="domain" description="EamA" evidence="3">
    <location>
        <begin position="2"/>
        <end position="125"/>
    </location>
</feature>
<protein>
    <submittedName>
        <fullName evidence="4">DMT family transporter</fullName>
    </submittedName>
</protein>
<dbReference type="PANTHER" id="PTHR12715">
    <property type="entry name" value="TRANSPORTER, DRUG/METABOLITE EXPORTER FAMILY"/>
    <property type="match status" value="1"/>
</dbReference>
<evidence type="ECO:0000313" key="4">
    <source>
        <dbReference type="EMBL" id="GAA3604622.1"/>
    </source>
</evidence>
<keyword evidence="2" id="KW-1133">Transmembrane helix</keyword>
<comment type="similarity">
    <text evidence="1">Belongs to the EamA transporter family.</text>
</comment>
<feature type="transmembrane region" description="Helical" evidence="2">
    <location>
        <begin position="110"/>
        <end position="131"/>
    </location>
</feature>
<feature type="transmembrane region" description="Helical" evidence="2">
    <location>
        <begin position="229"/>
        <end position="248"/>
    </location>
</feature>
<organism evidence="4 5">
    <name type="scientific">Microlunatus ginsengisoli</name>
    <dbReference type="NCBI Taxonomy" id="363863"/>
    <lineage>
        <taxon>Bacteria</taxon>
        <taxon>Bacillati</taxon>
        <taxon>Actinomycetota</taxon>
        <taxon>Actinomycetes</taxon>
        <taxon>Propionibacteriales</taxon>
        <taxon>Propionibacteriaceae</taxon>
        <taxon>Microlunatus</taxon>
    </lineage>
</organism>
<accession>A0ABP6ZFL6</accession>
<gene>
    <name evidence="4" type="ORF">GCM10022236_03080</name>
</gene>
<keyword evidence="5" id="KW-1185">Reference proteome</keyword>
<dbReference type="Proteomes" id="UP001501490">
    <property type="component" value="Unassembled WGS sequence"/>
</dbReference>
<reference evidence="5" key="1">
    <citation type="journal article" date="2019" name="Int. J. Syst. Evol. Microbiol.">
        <title>The Global Catalogue of Microorganisms (GCM) 10K type strain sequencing project: providing services to taxonomists for standard genome sequencing and annotation.</title>
        <authorList>
            <consortium name="The Broad Institute Genomics Platform"/>
            <consortium name="The Broad Institute Genome Sequencing Center for Infectious Disease"/>
            <person name="Wu L."/>
            <person name="Ma J."/>
        </authorList>
    </citation>
    <scope>NUCLEOTIDE SEQUENCE [LARGE SCALE GENOMIC DNA]</scope>
    <source>
        <strain evidence="5">JCM 16929</strain>
    </source>
</reference>
<dbReference type="Pfam" id="PF00892">
    <property type="entry name" value="EamA"/>
    <property type="match status" value="2"/>
</dbReference>
<evidence type="ECO:0000256" key="2">
    <source>
        <dbReference type="SAM" id="Phobius"/>
    </source>
</evidence>
<dbReference type="InterPro" id="IPR037185">
    <property type="entry name" value="EmrE-like"/>
</dbReference>
<dbReference type="SUPFAM" id="SSF103481">
    <property type="entry name" value="Multidrug resistance efflux transporter EmrE"/>
    <property type="match status" value="2"/>
</dbReference>